<accession>A0A9E6THL9</accession>
<sequence>MSAEWPHTTVIYQIDPSLFSDRNDDGCGDLAGIVERLDYLRSLGVGALWLLPIFGSPFRDGGYDVDDHRIVAPRFGREDDFRLLIDEANKRGMRVILELVLQHTSEQHPWFEQARQDRTSRYRDYFIWADEPIDDGNQPIFPGVEDSIWQWDEQAGQFYRHLFYRHEPDLNLANPAVVEEIEQIIAHWLHLGVAGFRLDAASHAVEQAGGGNEEHGVWLLERLAAHARSINPDCLLMGEVDVEPARFRHYFGTGNRLQLALDFWLNNHVFLALARARAEPLWRALQHRPAAPDGTGYALWLRNHDELDLERLTEQEREEVMQVFAPQPHMRAYGRGIRRRLAPMLDGDVRHQALAHALLASLPGTPIIRYGEEIGMGDDLLRPERLAVRTPMQWNAERNGGFSRGTPKNFPAPLIDQGPFGYPMLNVAMQQEKPESLLSRCQAIFQMRAVLTEVGSGTAHSLPCEHPAVFAIRHEGEATTIMLANLGRHPAALEQTMIQALQGFEEILADGTYPSPASANTALTLNGFGYRWFRRGGSKQQQHRRAHQRQ</sequence>
<dbReference type="SMART" id="SM00642">
    <property type="entry name" value="Aamy"/>
    <property type="match status" value="1"/>
</dbReference>
<name>A0A9E6THL9_9PSED</name>
<dbReference type="InterPro" id="IPR045857">
    <property type="entry name" value="O16G_dom_2"/>
</dbReference>
<dbReference type="Proteomes" id="UP000631521">
    <property type="component" value="Chromosome"/>
</dbReference>
<dbReference type="CDD" id="cd11334">
    <property type="entry name" value="AmyAc_TreS"/>
    <property type="match status" value="1"/>
</dbReference>
<feature type="domain" description="Glycosyl hydrolase family 13 catalytic" evidence="1">
    <location>
        <begin position="13"/>
        <end position="404"/>
    </location>
</feature>
<dbReference type="InterPro" id="IPR013780">
    <property type="entry name" value="Glyco_hydro_b"/>
</dbReference>
<protein>
    <submittedName>
        <fullName evidence="2">Alpha-amylase family protein</fullName>
    </submittedName>
</protein>
<dbReference type="RefSeq" id="WP_186551355.1">
    <property type="nucleotide sequence ID" value="NZ_CP077091.1"/>
</dbReference>
<dbReference type="InterPro" id="IPR017853">
    <property type="entry name" value="GH"/>
</dbReference>
<dbReference type="KEGG" id="phv:HU739_005320"/>
<dbReference type="InterPro" id="IPR006047">
    <property type="entry name" value="GH13_cat_dom"/>
</dbReference>
<organism evidence="2 3">
    <name type="scientific">Pseudomonas hamedanensis</name>
    <dbReference type="NCBI Taxonomy" id="2745504"/>
    <lineage>
        <taxon>Bacteria</taxon>
        <taxon>Pseudomonadati</taxon>
        <taxon>Pseudomonadota</taxon>
        <taxon>Gammaproteobacteria</taxon>
        <taxon>Pseudomonadales</taxon>
        <taxon>Pseudomonadaceae</taxon>
        <taxon>Pseudomonas</taxon>
    </lineage>
</organism>
<gene>
    <name evidence="2" type="ORF">HU739_005320</name>
</gene>
<evidence type="ECO:0000313" key="3">
    <source>
        <dbReference type="Proteomes" id="UP000631521"/>
    </source>
</evidence>
<dbReference type="GO" id="GO:0005975">
    <property type="term" value="P:carbohydrate metabolic process"/>
    <property type="evidence" value="ECO:0007669"/>
    <property type="project" value="InterPro"/>
</dbReference>
<reference evidence="2 3" key="1">
    <citation type="journal article" date="2020" name="Microorganisms">
        <title>Reliable Identification of Environmental Pseudomonas Isolates Using the rpoD Gene.</title>
        <authorList>
            <consortium name="The Broad Institute Genome Sequencing Platform"/>
            <person name="Girard L."/>
            <person name="Lood C."/>
            <person name="Rokni-Zadeh H."/>
            <person name="van Noort V."/>
            <person name="Lavigne R."/>
            <person name="De Mot R."/>
        </authorList>
    </citation>
    <scope>NUCLEOTIDE SEQUENCE [LARGE SCALE GENOMIC DNA]</scope>
    <source>
        <strain evidence="2 3">SWRI65</strain>
    </source>
</reference>
<evidence type="ECO:0000313" key="2">
    <source>
        <dbReference type="EMBL" id="QXI18412.1"/>
    </source>
</evidence>
<dbReference type="Gene3D" id="3.20.20.80">
    <property type="entry name" value="Glycosidases"/>
    <property type="match status" value="1"/>
</dbReference>
<dbReference type="Gene3D" id="3.90.400.10">
    <property type="entry name" value="Oligo-1,6-glucosidase, Domain 2"/>
    <property type="match status" value="1"/>
</dbReference>
<dbReference type="PANTHER" id="PTHR10357">
    <property type="entry name" value="ALPHA-AMYLASE FAMILY MEMBER"/>
    <property type="match status" value="1"/>
</dbReference>
<dbReference type="AlphaFoldDB" id="A0A9E6THL9"/>
<dbReference type="Gene3D" id="2.60.40.1180">
    <property type="entry name" value="Golgi alpha-mannosidase II"/>
    <property type="match status" value="1"/>
</dbReference>
<evidence type="ECO:0000259" key="1">
    <source>
        <dbReference type="SMART" id="SM00642"/>
    </source>
</evidence>
<dbReference type="Pfam" id="PF00128">
    <property type="entry name" value="Alpha-amylase"/>
    <property type="match status" value="2"/>
</dbReference>
<dbReference type="PANTHER" id="PTHR10357:SF219">
    <property type="entry name" value="MALTOSE ALPHA-D-GLUCOSYLTRANSFERASE"/>
    <property type="match status" value="1"/>
</dbReference>
<reference evidence="2 3" key="2">
    <citation type="journal article" date="2021" name="Microorganisms">
        <title>The Ever-Expanding Pseudomonas Genus: Description of 43 New Species and Partition of the Pseudomonas putida Group.</title>
        <authorList>
            <person name="Girard L."/>
            <person name="Lood C."/>
            <person name="Hofte M."/>
            <person name="Vandamme P."/>
            <person name="Rokni-Zadeh H."/>
            <person name="van Noort V."/>
            <person name="Lavigne R."/>
            <person name="De Mot R."/>
        </authorList>
    </citation>
    <scope>NUCLEOTIDE SEQUENCE [LARGE SCALE GENOMIC DNA]</scope>
    <source>
        <strain evidence="2 3">SWRI65</strain>
    </source>
</reference>
<keyword evidence="3" id="KW-1185">Reference proteome</keyword>
<dbReference type="SUPFAM" id="SSF51445">
    <property type="entry name" value="(Trans)glycosidases"/>
    <property type="match status" value="1"/>
</dbReference>
<proteinExistence type="predicted"/>
<dbReference type="EMBL" id="CP077091">
    <property type="protein sequence ID" value="QXI18412.1"/>
    <property type="molecule type" value="Genomic_DNA"/>
</dbReference>